<evidence type="ECO:0000313" key="2">
    <source>
        <dbReference type="Proteomes" id="UP000050525"/>
    </source>
</evidence>
<dbReference type="AlphaFoldDB" id="A0A151MK58"/>
<evidence type="ECO:0000313" key="1">
    <source>
        <dbReference type="EMBL" id="KYO24907.1"/>
    </source>
</evidence>
<reference evidence="1 2" key="1">
    <citation type="journal article" date="2012" name="Genome Biol.">
        <title>Sequencing three crocodilian genomes to illuminate the evolution of archosaurs and amniotes.</title>
        <authorList>
            <person name="St John J.A."/>
            <person name="Braun E.L."/>
            <person name="Isberg S.R."/>
            <person name="Miles L.G."/>
            <person name="Chong A.Y."/>
            <person name="Gongora J."/>
            <person name="Dalzell P."/>
            <person name="Moran C."/>
            <person name="Bed'hom B."/>
            <person name="Abzhanov A."/>
            <person name="Burgess S.C."/>
            <person name="Cooksey A.M."/>
            <person name="Castoe T.A."/>
            <person name="Crawford N.G."/>
            <person name="Densmore L.D."/>
            <person name="Drew J.C."/>
            <person name="Edwards S.V."/>
            <person name="Faircloth B.C."/>
            <person name="Fujita M.K."/>
            <person name="Greenwold M.J."/>
            <person name="Hoffmann F.G."/>
            <person name="Howard J.M."/>
            <person name="Iguchi T."/>
            <person name="Janes D.E."/>
            <person name="Khan S.Y."/>
            <person name="Kohno S."/>
            <person name="de Koning A.J."/>
            <person name="Lance S.L."/>
            <person name="McCarthy F.M."/>
            <person name="McCormack J.E."/>
            <person name="Merchant M.E."/>
            <person name="Peterson D.G."/>
            <person name="Pollock D.D."/>
            <person name="Pourmand N."/>
            <person name="Raney B.J."/>
            <person name="Roessler K.A."/>
            <person name="Sanford J.R."/>
            <person name="Sawyer R.H."/>
            <person name="Schmidt C.J."/>
            <person name="Triplett E.W."/>
            <person name="Tuberville T.D."/>
            <person name="Venegas-Anaya M."/>
            <person name="Howard J.T."/>
            <person name="Jarvis E.D."/>
            <person name="Guillette L.J.Jr."/>
            <person name="Glenn T.C."/>
            <person name="Green R.E."/>
            <person name="Ray D.A."/>
        </authorList>
    </citation>
    <scope>NUCLEOTIDE SEQUENCE [LARGE SCALE GENOMIC DNA]</scope>
    <source>
        <strain evidence="1">KSC_2009_1</strain>
    </source>
</reference>
<organism evidence="1 2">
    <name type="scientific">Alligator mississippiensis</name>
    <name type="common">American alligator</name>
    <dbReference type="NCBI Taxonomy" id="8496"/>
    <lineage>
        <taxon>Eukaryota</taxon>
        <taxon>Metazoa</taxon>
        <taxon>Chordata</taxon>
        <taxon>Craniata</taxon>
        <taxon>Vertebrata</taxon>
        <taxon>Euteleostomi</taxon>
        <taxon>Archelosauria</taxon>
        <taxon>Archosauria</taxon>
        <taxon>Crocodylia</taxon>
        <taxon>Alligatoridae</taxon>
        <taxon>Alligatorinae</taxon>
        <taxon>Alligator</taxon>
    </lineage>
</organism>
<comment type="caution">
    <text evidence="1">The sequence shown here is derived from an EMBL/GenBank/DDBJ whole genome shotgun (WGS) entry which is preliminary data.</text>
</comment>
<proteinExistence type="predicted"/>
<dbReference type="EMBL" id="AKHW03005996">
    <property type="protein sequence ID" value="KYO24907.1"/>
    <property type="molecule type" value="Genomic_DNA"/>
</dbReference>
<gene>
    <name evidence="1" type="ORF">Y1Q_0023776</name>
</gene>
<name>A0A151MK58_ALLMI</name>
<sequence>MGKIHLSFREIQDQVCHHSEESHNAYAPLKLFSIVNCGMSNPPRSIDVGFDCISFVLTICIDIRCSQKRHLPVCYPNRS</sequence>
<keyword evidence="2" id="KW-1185">Reference proteome</keyword>
<protein>
    <submittedName>
        <fullName evidence="1">Uncharacterized protein</fullName>
    </submittedName>
</protein>
<accession>A0A151MK58</accession>
<dbReference type="Proteomes" id="UP000050525">
    <property type="component" value="Unassembled WGS sequence"/>
</dbReference>